<dbReference type="OrthoDB" id="9951791at2"/>
<reference evidence="2 3" key="1">
    <citation type="submission" date="2017-12" db="EMBL/GenBank/DDBJ databases">
        <title>The whole genome sequence of the Acidipropionibacterium virtanenii sp. nov. type strain JS278.</title>
        <authorList>
            <person name="Laine P."/>
            <person name="Deptula P."/>
            <person name="Varmanen P."/>
            <person name="Auvinen P."/>
        </authorList>
    </citation>
    <scope>NUCLEOTIDE SEQUENCE [LARGE SCALE GENOMIC DNA]</scope>
    <source>
        <strain evidence="2 3">JS278</strain>
    </source>
</reference>
<keyword evidence="1" id="KW-1133">Transmembrane helix</keyword>
<evidence type="ECO:0000313" key="3">
    <source>
        <dbReference type="Proteomes" id="UP000251995"/>
    </source>
</evidence>
<evidence type="ECO:0000256" key="1">
    <source>
        <dbReference type="SAM" id="Phobius"/>
    </source>
</evidence>
<keyword evidence="1" id="KW-0472">Membrane</keyword>
<dbReference type="KEGG" id="acij:JS278_02590"/>
<feature type="transmembrane region" description="Helical" evidence="1">
    <location>
        <begin position="48"/>
        <end position="66"/>
    </location>
</feature>
<sequence>MTAISLNTPILATNRAEVSSFNVKAVAVILMAVSLVLAITGIATSSPVIVIAAGLMTAGAGITLAWRSMLSELN</sequence>
<dbReference type="EMBL" id="CP025198">
    <property type="protein sequence ID" value="AXE39728.1"/>
    <property type="molecule type" value="Genomic_DNA"/>
</dbReference>
<name>A0A344UWT0_9ACTN</name>
<feature type="transmembrane region" description="Helical" evidence="1">
    <location>
        <begin position="21"/>
        <end position="42"/>
    </location>
</feature>
<gene>
    <name evidence="2" type="ORF">JS278_02590</name>
</gene>
<dbReference type="RefSeq" id="WP_114045559.1">
    <property type="nucleotide sequence ID" value="NZ_CP025198.1"/>
</dbReference>
<evidence type="ECO:0000313" key="2">
    <source>
        <dbReference type="EMBL" id="AXE39728.1"/>
    </source>
</evidence>
<protein>
    <submittedName>
        <fullName evidence="2">Uncharacterized protein</fullName>
    </submittedName>
</protein>
<organism evidence="2 3">
    <name type="scientific">Acidipropionibacterium virtanenii</name>
    <dbReference type="NCBI Taxonomy" id="2057246"/>
    <lineage>
        <taxon>Bacteria</taxon>
        <taxon>Bacillati</taxon>
        <taxon>Actinomycetota</taxon>
        <taxon>Actinomycetes</taxon>
        <taxon>Propionibacteriales</taxon>
        <taxon>Propionibacteriaceae</taxon>
        <taxon>Acidipropionibacterium</taxon>
    </lineage>
</organism>
<proteinExistence type="predicted"/>
<accession>A0A344UWT0</accession>
<keyword evidence="1" id="KW-0812">Transmembrane</keyword>
<dbReference type="AlphaFoldDB" id="A0A344UWT0"/>
<keyword evidence="3" id="KW-1185">Reference proteome</keyword>
<dbReference type="Proteomes" id="UP000251995">
    <property type="component" value="Chromosome"/>
</dbReference>